<accession>A0A0K1RD11</accession>
<reference evidence="1 2" key="1">
    <citation type="submission" date="2015-08" db="EMBL/GenBank/DDBJ databases">
        <authorList>
            <person name="Babu N.S."/>
            <person name="Beckwith C.J."/>
            <person name="Beseler K.G."/>
            <person name="Brison A."/>
            <person name="Carone J.V."/>
            <person name="Caskin T.P."/>
            <person name="Diamond M."/>
            <person name="Durham M.E."/>
            <person name="Foxe J.M."/>
            <person name="Go M."/>
            <person name="Henderson B.A."/>
            <person name="Jones I.B."/>
            <person name="McGettigan J.A."/>
            <person name="Micheletti S.J."/>
            <person name="Nasrallah M.E."/>
            <person name="Ortiz D."/>
            <person name="Piller C.R."/>
            <person name="Privatt S.R."/>
            <person name="Schneider S.L."/>
            <person name="Sharp S."/>
            <person name="Smith T.C."/>
            <person name="Stanton J.D."/>
            <person name="Ullery H.E."/>
            <person name="Wilson R.J."/>
            <person name="Serrano M.G."/>
            <person name="Buck G."/>
            <person name="Lee V."/>
            <person name="Wang Y."/>
            <person name="Carvalho R."/>
            <person name="Voegtly L."/>
            <person name="Shi R."/>
            <person name="Duckworth R."/>
            <person name="Johnson A."/>
            <person name="Loviza R."/>
            <person name="Walstead R."/>
            <person name="Shah Z."/>
            <person name="Kiflezghi M."/>
            <person name="Wade K."/>
            <person name="Ball S.L."/>
            <person name="Bradley K.W."/>
            <person name="Asai D.J."/>
            <person name="Bowman C.A."/>
            <person name="Russell D.A."/>
            <person name="Pope W.H."/>
            <person name="Jacobs-Sera D."/>
            <person name="Hendrix R.W."/>
            <person name="Hatfull G.F."/>
        </authorList>
    </citation>
    <scope>NUCLEOTIDE SEQUENCE [LARGE SCALE GENOMIC DNA]</scope>
    <source>
        <strain evidence="1 2">PUDD_83A45</strain>
    </source>
</reference>
<dbReference type="PATRIC" id="fig|156976.3.peg.1823"/>
<dbReference type="EMBL" id="CP012342">
    <property type="protein sequence ID" value="AKV59273.1"/>
    <property type="molecule type" value="Genomic_DNA"/>
</dbReference>
<keyword evidence="2" id="KW-1185">Reference proteome</keyword>
<evidence type="ECO:0000313" key="2">
    <source>
        <dbReference type="Proteomes" id="UP000060016"/>
    </source>
</evidence>
<dbReference type="Proteomes" id="UP000060016">
    <property type="component" value="Chromosome"/>
</dbReference>
<evidence type="ECO:0000313" key="1">
    <source>
        <dbReference type="EMBL" id="AKV59273.1"/>
    </source>
</evidence>
<dbReference type="AlphaFoldDB" id="A0A0K1RD11"/>
<protein>
    <recommendedName>
        <fullName evidence="3">Abi-like protein</fullName>
    </recommendedName>
</protein>
<dbReference type="KEGG" id="crie:AK829_09090"/>
<name>A0A0K1RD11_9CORY</name>
<gene>
    <name evidence="1" type="ORF">AK829_09090</name>
</gene>
<sequence length="397" mass="45456">MKHAIGREFMPRNISWISEARFQPYLKQAGGFKEKAWDLYEWNAAISAALFEVVHHVEVLIRNAMMRELEKVHPMSFPWNRPNMDNIASVAARLTDRKTQKAPDKNDIISQLNLGFWTDLVYPSDFQKSALWNSHLHRAFPGQRDSQIVGLALEDLRQLRNRCSHQDSLLTIDPAIEMKKIERLIAWIDPAAVEWISSLSRVEDVLKKRPNVPNEPDTLIVASTRNRSVVKSGKGSFRYPLYDCYRSKHGIILEDSVRIGREVTYLGFYLPKEDPHSTSVSTYVSSEPKAHIARELPLIEERYIPQEWSKEHAKKLESGDERSRKIGKLMKHGLGNGYTADKNYVIYLLSDPAAPETISNPVEIVHNEAGQGSAFVKLTRYLRIDALRGARQTSDLR</sequence>
<dbReference type="RefSeq" id="WP_052205554.1">
    <property type="nucleotide sequence ID" value="NZ_CP012342.1"/>
</dbReference>
<dbReference type="STRING" id="156976.AK829_09090"/>
<proteinExistence type="predicted"/>
<organism evidence="1 2">
    <name type="scientific">Corynebacterium riegelii</name>
    <dbReference type="NCBI Taxonomy" id="156976"/>
    <lineage>
        <taxon>Bacteria</taxon>
        <taxon>Bacillati</taxon>
        <taxon>Actinomycetota</taxon>
        <taxon>Actinomycetes</taxon>
        <taxon>Mycobacteriales</taxon>
        <taxon>Corynebacteriaceae</taxon>
        <taxon>Corynebacterium</taxon>
    </lineage>
</organism>
<evidence type="ECO:0008006" key="3">
    <source>
        <dbReference type="Google" id="ProtNLM"/>
    </source>
</evidence>